<proteinExistence type="predicted"/>
<protein>
    <submittedName>
        <fullName evidence="1">Uncharacterized protein</fullName>
    </submittedName>
</protein>
<dbReference type="RefSeq" id="WP_152723753.1">
    <property type="nucleotide sequence ID" value="NZ_WHOE01000024.1"/>
</dbReference>
<dbReference type="Proteomes" id="UP000430466">
    <property type="component" value="Unassembled WGS sequence"/>
</dbReference>
<accession>A0A6A7K1T4</accession>
<sequence>MTVPKSKRNKSRFEVFHNMQAVQKELILYLMDDFGITRNTNLGEAQFLDLKFQRVINLCSDIVGDLHRANDLFVTNMMECEQRRLYQDKAIANCDVLKQELQSVIDVISGLNINKYKISIKLIDKELVLIKSWRKADIRLKKKLN</sequence>
<evidence type="ECO:0000313" key="1">
    <source>
        <dbReference type="EMBL" id="MPW14214.1"/>
    </source>
</evidence>
<dbReference type="AlphaFoldDB" id="A0A6A7K1T4"/>
<gene>
    <name evidence="1" type="ORF">GDZ32_04185</name>
</gene>
<reference evidence="1 2" key="1">
    <citation type="submission" date="2019-10" db="EMBL/GenBank/DDBJ databases">
        <title>Draft genome sequences of Lactobacillus strains.</title>
        <authorList>
            <person name="Cho G.-S."/>
            <person name="Fagbemigun O."/>
            <person name="Brinks E."/>
            <person name="Franz C.M.A.P."/>
        </authorList>
    </citation>
    <scope>NUCLEOTIDE SEQUENCE [LARGE SCALE GENOMIC DNA]</scope>
    <source>
        <strain evidence="1 2">313</strain>
    </source>
</reference>
<dbReference type="EMBL" id="WHOE01000024">
    <property type="protein sequence ID" value="MPW14214.1"/>
    <property type="molecule type" value="Genomic_DNA"/>
</dbReference>
<name>A0A6A7K1T4_LACHE</name>
<comment type="caution">
    <text evidence="1">The sequence shown here is derived from an EMBL/GenBank/DDBJ whole genome shotgun (WGS) entry which is preliminary data.</text>
</comment>
<organism evidence="1 2">
    <name type="scientific">Lactobacillus helveticus</name>
    <name type="common">Lactobacillus suntoryeus</name>
    <dbReference type="NCBI Taxonomy" id="1587"/>
    <lineage>
        <taxon>Bacteria</taxon>
        <taxon>Bacillati</taxon>
        <taxon>Bacillota</taxon>
        <taxon>Bacilli</taxon>
        <taxon>Lactobacillales</taxon>
        <taxon>Lactobacillaceae</taxon>
        <taxon>Lactobacillus</taxon>
    </lineage>
</organism>
<evidence type="ECO:0000313" key="2">
    <source>
        <dbReference type="Proteomes" id="UP000430466"/>
    </source>
</evidence>